<feature type="transmembrane region" description="Helical" evidence="6">
    <location>
        <begin position="238"/>
        <end position="259"/>
    </location>
</feature>
<feature type="transmembrane region" description="Helical" evidence="6">
    <location>
        <begin position="279"/>
        <end position="298"/>
    </location>
</feature>
<dbReference type="InterPro" id="IPR045069">
    <property type="entry name" value="MATE_euk"/>
</dbReference>
<dbReference type="NCBIfam" id="TIGR00797">
    <property type="entry name" value="matE"/>
    <property type="match status" value="1"/>
</dbReference>
<dbReference type="HOGENOM" id="CLU_511265_0_0_1"/>
<proteinExistence type="inferred from homology"/>
<dbReference type="GO" id="GO:0042910">
    <property type="term" value="F:xenobiotic transmembrane transporter activity"/>
    <property type="evidence" value="ECO:0007669"/>
    <property type="project" value="InterPro"/>
</dbReference>
<organism evidence="7 8">
    <name type="scientific">Trichoplax adhaerens</name>
    <name type="common">Trichoplax reptans</name>
    <dbReference type="NCBI Taxonomy" id="10228"/>
    <lineage>
        <taxon>Eukaryota</taxon>
        <taxon>Metazoa</taxon>
        <taxon>Placozoa</taxon>
        <taxon>Uniplacotomia</taxon>
        <taxon>Trichoplacea</taxon>
        <taxon>Trichoplacidae</taxon>
        <taxon>Trichoplax</taxon>
    </lineage>
</organism>
<feature type="transmembrane region" description="Helical" evidence="6">
    <location>
        <begin position="197"/>
        <end position="217"/>
    </location>
</feature>
<accession>B3RJ23</accession>
<name>B3RJ23_TRIAD</name>
<dbReference type="OrthoDB" id="2126698at2759"/>
<dbReference type="InParanoid" id="B3RJ23"/>
<sequence>MWFKQLRISKNLSVEFRKIFTLAWPLILINVTRSSNPIVTTAFCGHLDRTSLAAATLATSFINVFGLSIVTGLCAACDTLFPQVFGSSNKKKLGIVLQRSLIILSLSLLVIYTLWFNCGALLLVLFRQNIDVVRLTDTFIINAIPSLMGQLYFLILQKYLQAQGNVIPAAIIGLIGNGINALLCYLFLFVFKWGLTGAAWASNISFCFLPVATLVYIKWKKVHLSTWDGWSQDLFLDWFSYMKLATAGVVMLCIEWWSFEVYTIAAGLLGTVALGAQGALVNTLLFLFVVCLGIGDAATVRVGNELGSNNPTGARRAALAALFLSSVSVVILFSIVMATKDVLARAFTTDKEVIVLAATLYPFVAACHIFDGTQRTLRAYCQFCLPRHLPTCICGGIIKGLWIGSLTGLSLQAMERSRDDTLNLSTSNSENDIEMDEVQKDIINKDVAANDTETLINSNENIEQDVQVIVRSNKDPWNLILKRRVITTIFIAAVFAVGLTLRFTVSNQILRSTNDSQPVTEIPILNTTGAFNV</sequence>
<gene>
    <name evidence="7" type="ORF">TRIADDRAFT_52541</name>
</gene>
<evidence type="ECO:0000313" key="8">
    <source>
        <dbReference type="Proteomes" id="UP000009022"/>
    </source>
</evidence>
<dbReference type="PANTHER" id="PTHR11206">
    <property type="entry name" value="MULTIDRUG RESISTANCE PROTEIN"/>
    <property type="match status" value="1"/>
</dbReference>
<keyword evidence="5 6" id="KW-0472">Membrane</keyword>
<protein>
    <recommendedName>
        <fullName evidence="6">Multidrug and toxin extrusion protein</fullName>
    </recommendedName>
</protein>
<feature type="transmembrane region" description="Helical" evidence="6">
    <location>
        <begin position="101"/>
        <end position="126"/>
    </location>
</feature>
<dbReference type="GO" id="GO:0022857">
    <property type="term" value="F:transmembrane transporter activity"/>
    <property type="evidence" value="ECO:0000318"/>
    <property type="project" value="GO_Central"/>
</dbReference>
<evidence type="ECO:0000256" key="4">
    <source>
        <dbReference type="ARBA" id="ARBA00022989"/>
    </source>
</evidence>
<reference evidence="7 8" key="1">
    <citation type="journal article" date="2008" name="Nature">
        <title>The Trichoplax genome and the nature of placozoans.</title>
        <authorList>
            <person name="Srivastava M."/>
            <person name="Begovic E."/>
            <person name="Chapman J."/>
            <person name="Putnam N.H."/>
            <person name="Hellsten U."/>
            <person name="Kawashima T."/>
            <person name="Kuo A."/>
            <person name="Mitros T."/>
            <person name="Salamov A."/>
            <person name="Carpenter M.L."/>
            <person name="Signorovitch A.Y."/>
            <person name="Moreno M.A."/>
            <person name="Kamm K."/>
            <person name="Grimwood J."/>
            <person name="Schmutz J."/>
            <person name="Shapiro H."/>
            <person name="Grigoriev I.V."/>
            <person name="Buss L.W."/>
            <person name="Schierwater B."/>
            <person name="Dellaporta S.L."/>
            <person name="Rokhsar D.S."/>
        </authorList>
    </citation>
    <scope>NUCLEOTIDE SEQUENCE [LARGE SCALE GENOMIC DNA]</scope>
    <source>
        <strain evidence="7 8">Grell-BS-1999</strain>
    </source>
</reference>
<dbReference type="KEGG" id="tad:TRIADDRAFT_52541"/>
<dbReference type="GO" id="GO:1990961">
    <property type="term" value="P:xenobiotic detoxification by transmembrane export across the plasma membrane"/>
    <property type="evidence" value="ECO:0007669"/>
    <property type="project" value="InterPro"/>
</dbReference>
<dbReference type="CDD" id="cd13132">
    <property type="entry name" value="MATE_eukaryotic"/>
    <property type="match status" value="1"/>
</dbReference>
<dbReference type="InterPro" id="IPR002528">
    <property type="entry name" value="MATE_fam"/>
</dbReference>
<keyword evidence="4 6" id="KW-1133">Transmembrane helix</keyword>
<dbReference type="GO" id="GO:0016020">
    <property type="term" value="C:membrane"/>
    <property type="evidence" value="ECO:0000318"/>
    <property type="project" value="GO_Central"/>
</dbReference>
<feature type="transmembrane region" description="Helical" evidence="6">
    <location>
        <begin position="167"/>
        <end position="191"/>
    </location>
</feature>
<keyword evidence="8" id="KW-1185">Reference proteome</keyword>
<feature type="transmembrane region" description="Helical" evidence="6">
    <location>
        <begin position="353"/>
        <end position="370"/>
    </location>
</feature>
<dbReference type="Pfam" id="PF01554">
    <property type="entry name" value="MatE"/>
    <property type="match status" value="2"/>
</dbReference>
<feature type="transmembrane region" description="Helical" evidence="6">
    <location>
        <begin position="58"/>
        <end position="81"/>
    </location>
</feature>
<feature type="transmembrane region" description="Helical" evidence="6">
    <location>
        <begin position="319"/>
        <end position="338"/>
    </location>
</feature>
<evidence type="ECO:0000256" key="6">
    <source>
        <dbReference type="RuleBase" id="RU004914"/>
    </source>
</evidence>
<dbReference type="CTD" id="6750206"/>
<dbReference type="OMA" id="CTETWAY"/>
<evidence type="ECO:0000256" key="5">
    <source>
        <dbReference type="ARBA" id="ARBA00023136"/>
    </source>
</evidence>
<comment type="similarity">
    <text evidence="2 6">Belongs to the multi antimicrobial extrusion (MATE) (TC 2.A.66.1) family.</text>
</comment>
<dbReference type="EMBL" id="DS985241">
    <property type="protein sequence ID" value="EDV29790.1"/>
    <property type="molecule type" value="Genomic_DNA"/>
</dbReference>
<dbReference type="eggNOG" id="KOG1347">
    <property type="taxonomic scope" value="Eukaryota"/>
</dbReference>
<dbReference type="RefSeq" id="XP_002108992.1">
    <property type="nucleotide sequence ID" value="XM_002108956.1"/>
</dbReference>
<dbReference type="STRING" id="10228.B3RJ23"/>
<feature type="transmembrane region" description="Helical" evidence="6">
    <location>
        <begin position="138"/>
        <end position="155"/>
    </location>
</feature>
<dbReference type="GeneID" id="6750206"/>
<dbReference type="AlphaFoldDB" id="B3RJ23"/>
<evidence type="ECO:0000256" key="1">
    <source>
        <dbReference type="ARBA" id="ARBA00004141"/>
    </source>
</evidence>
<dbReference type="FunCoup" id="B3RJ23">
    <property type="interactions" value="99"/>
</dbReference>
<keyword evidence="3 6" id="KW-0812">Transmembrane</keyword>
<feature type="transmembrane region" description="Helical" evidence="6">
    <location>
        <begin position="485"/>
        <end position="505"/>
    </location>
</feature>
<dbReference type="Proteomes" id="UP000009022">
    <property type="component" value="Unassembled WGS sequence"/>
</dbReference>
<comment type="subcellular location">
    <subcellularLocation>
        <location evidence="1">Membrane</location>
        <topology evidence="1">Multi-pass membrane protein</topology>
    </subcellularLocation>
</comment>
<dbReference type="GO" id="GO:0015297">
    <property type="term" value="F:antiporter activity"/>
    <property type="evidence" value="ECO:0007669"/>
    <property type="project" value="InterPro"/>
</dbReference>
<evidence type="ECO:0000313" key="7">
    <source>
        <dbReference type="EMBL" id="EDV29790.1"/>
    </source>
</evidence>
<dbReference type="PhylomeDB" id="B3RJ23"/>
<evidence type="ECO:0000256" key="3">
    <source>
        <dbReference type="ARBA" id="ARBA00022692"/>
    </source>
</evidence>
<evidence type="ECO:0000256" key="2">
    <source>
        <dbReference type="ARBA" id="ARBA00010199"/>
    </source>
</evidence>